<feature type="region of interest" description="Disordered" evidence="1">
    <location>
        <begin position="33"/>
        <end position="82"/>
    </location>
</feature>
<dbReference type="Proteomes" id="UP000305233">
    <property type="component" value="Unassembled WGS sequence"/>
</dbReference>
<organism evidence="2 3">
    <name type="scientific">Arthrobacter echini</name>
    <dbReference type="NCBI Taxonomy" id="1529066"/>
    <lineage>
        <taxon>Bacteria</taxon>
        <taxon>Bacillati</taxon>
        <taxon>Actinomycetota</taxon>
        <taxon>Actinomycetes</taxon>
        <taxon>Micrococcales</taxon>
        <taxon>Micrococcaceae</taxon>
        <taxon>Arthrobacter</taxon>
    </lineage>
</organism>
<dbReference type="AlphaFoldDB" id="A0A4S5E134"/>
<comment type="caution">
    <text evidence="2">The sequence shown here is derived from an EMBL/GenBank/DDBJ whole genome shotgun (WGS) entry which is preliminary data.</text>
</comment>
<feature type="compositionally biased region" description="Basic and acidic residues" evidence="1">
    <location>
        <begin position="33"/>
        <end position="42"/>
    </location>
</feature>
<protein>
    <submittedName>
        <fullName evidence="2">Uncharacterized protein</fullName>
    </submittedName>
</protein>
<dbReference type="RefSeq" id="WP_136455561.1">
    <property type="nucleotide sequence ID" value="NZ_SSWH01000014.1"/>
</dbReference>
<keyword evidence="3" id="KW-1185">Reference proteome</keyword>
<sequence>MDTQQDEAFPSISLLYLIVRVAIFVAEGPDLLDRPEYQKGSENKSYNGCDRRSGGGLPDGEENQHNREQAKRYALHRPPDRATADCRMSRSFVQVVFP</sequence>
<proteinExistence type="predicted"/>
<dbReference type="EMBL" id="SSWH01000014">
    <property type="protein sequence ID" value="THJ64982.1"/>
    <property type="molecule type" value="Genomic_DNA"/>
</dbReference>
<evidence type="ECO:0000313" key="3">
    <source>
        <dbReference type="Proteomes" id="UP000305233"/>
    </source>
</evidence>
<reference evidence="2 3" key="1">
    <citation type="submission" date="2019-04" db="EMBL/GenBank/DDBJ databases">
        <authorList>
            <person name="Liu Q."/>
            <person name="Xin Y.-H."/>
        </authorList>
    </citation>
    <scope>NUCLEOTIDE SEQUENCE [LARGE SCALE GENOMIC DNA]</scope>
    <source>
        <strain evidence="2 3">AM23</strain>
    </source>
</reference>
<name>A0A4S5E134_9MICC</name>
<evidence type="ECO:0000313" key="2">
    <source>
        <dbReference type="EMBL" id="THJ64982.1"/>
    </source>
</evidence>
<feature type="compositionally biased region" description="Basic and acidic residues" evidence="1">
    <location>
        <begin position="62"/>
        <end position="82"/>
    </location>
</feature>
<accession>A0A4S5E134</accession>
<evidence type="ECO:0000256" key="1">
    <source>
        <dbReference type="SAM" id="MobiDB-lite"/>
    </source>
</evidence>
<gene>
    <name evidence="2" type="ORF">E8P82_13430</name>
</gene>